<dbReference type="Pfam" id="PF13292">
    <property type="entry name" value="DXP_synthase_N"/>
    <property type="match status" value="1"/>
</dbReference>
<evidence type="ECO:0000256" key="4">
    <source>
        <dbReference type="ARBA" id="ARBA00022679"/>
    </source>
</evidence>
<dbReference type="PANTHER" id="PTHR43322:SF5">
    <property type="entry name" value="1-DEOXY-D-XYLULOSE-5-PHOSPHATE SYNTHASE, CHLOROPLASTIC"/>
    <property type="match status" value="1"/>
</dbReference>
<dbReference type="InterPro" id="IPR009014">
    <property type="entry name" value="Transketo_C/PFOR_II"/>
</dbReference>
<dbReference type="InterPro" id="IPR005475">
    <property type="entry name" value="Transketolase-like_Pyr-bd"/>
</dbReference>
<keyword evidence="5 10" id="KW-0479">Metal-binding</keyword>
<feature type="binding site" evidence="10">
    <location>
        <position position="177"/>
    </location>
    <ligand>
        <name>thiamine diphosphate</name>
        <dbReference type="ChEBI" id="CHEBI:58937"/>
    </ligand>
</feature>
<evidence type="ECO:0000256" key="1">
    <source>
        <dbReference type="ARBA" id="ARBA00004980"/>
    </source>
</evidence>
<comment type="subunit">
    <text evidence="3 10">Homodimer.</text>
</comment>
<feature type="binding site" evidence="10">
    <location>
        <position position="148"/>
    </location>
    <ligand>
        <name>Mg(2+)</name>
        <dbReference type="ChEBI" id="CHEBI:18420"/>
    </ligand>
</feature>
<comment type="similarity">
    <text evidence="2 10">Belongs to the transketolase family. DXPS subfamily.</text>
</comment>
<proteinExistence type="inferred from homology"/>
<comment type="caution">
    <text evidence="12">The sequence shown here is derived from an EMBL/GenBank/DDBJ whole genome shotgun (WGS) entry which is preliminary data.</text>
</comment>
<evidence type="ECO:0000256" key="6">
    <source>
        <dbReference type="ARBA" id="ARBA00022842"/>
    </source>
</evidence>
<evidence type="ECO:0000256" key="3">
    <source>
        <dbReference type="ARBA" id="ARBA00011738"/>
    </source>
</evidence>
<dbReference type="InterPro" id="IPR029061">
    <property type="entry name" value="THDP-binding"/>
</dbReference>
<feature type="binding site" evidence="10">
    <location>
        <position position="367"/>
    </location>
    <ligand>
        <name>thiamine diphosphate</name>
        <dbReference type="ChEBI" id="CHEBI:58937"/>
    </ligand>
</feature>
<dbReference type="AlphaFoldDB" id="A0A926DA87"/>
<keyword evidence="6 10" id="KW-0460">Magnesium</keyword>
<dbReference type="Proteomes" id="UP000651482">
    <property type="component" value="Unassembled WGS sequence"/>
</dbReference>
<dbReference type="EMBL" id="JACRSN010000021">
    <property type="protein sequence ID" value="MBC8534713.1"/>
    <property type="molecule type" value="Genomic_DNA"/>
</dbReference>
<name>A0A926DA87_9FIRM</name>
<dbReference type="SUPFAM" id="SSF52518">
    <property type="entry name" value="Thiamin diphosphate-binding fold (THDP-binding)"/>
    <property type="match status" value="1"/>
</dbReference>
<comment type="cofactor">
    <cofactor evidence="10">
        <name>Mg(2+)</name>
        <dbReference type="ChEBI" id="CHEBI:18420"/>
    </cofactor>
    <text evidence="10">Binds 1 Mg(2+) ion per subunit.</text>
</comment>
<dbReference type="EC" id="2.2.1.7" evidence="10"/>
<keyword evidence="9 10" id="KW-0414">Isoprene biosynthesis</keyword>
<dbReference type="InterPro" id="IPR049557">
    <property type="entry name" value="Transketolase_CS"/>
</dbReference>
<evidence type="ECO:0000256" key="10">
    <source>
        <dbReference type="HAMAP-Rule" id="MF_00315"/>
    </source>
</evidence>
<dbReference type="GO" id="GO:0000287">
    <property type="term" value="F:magnesium ion binding"/>
    <property type="evidence" value="ECO:0007669"/>
    <property type="project" value="UniProtKB-UniRule"/>
</dbReference>
<keyword evidence="4 10" id="KW-0808">Transferase</keyword>
<comment type="catalytic activity">
    <reaction evidence="10">
        <text>D-glyceraldehyde 3-phosphate + pyruvate + H(+) = 1-deoxy-D-xylulose 5-phosphate + CO2</text>
        <dbReference type="Rhea" id="RHEA:12605"/>
        <dbReference type="ChEBI" id="CHEBI:15361"/>
        <dbReference type="ChEBI" id="CHEBI:15378"/>
        <dbReference type="ChEBI" id="CHEBI:16526"/>
        <dbReference type="ChEBI" id="CHEBI:57792"/>
        <dbReference type="ChEBI" id="CHEBI:59776"/>
        <dbReference type="EC" id="2.2.1.7"/>
    </reaction>
</comment>
<feature type="domain" description="Transketolase-like pyrimidine-binding" evidence="11">
    <location>
        <begin position="316"/>
        <end position="480"/>
    </location>
</feature>
<dbReference type="SMART" id="SM00861">
    <property type="entry name" value="Transket_pyr"/>
    <property type="match status" value="1"/>
</dbReference>
<evidence type="ECO:0000256" key="9">
    <source>
        <dbReference type="ARBA" id="ARBA00023229"/>
    </source>
</evidence>
<organism evidence="12 13">
    <name type="scientific">Yeguia hominis</name>
    <dbReference type="NCBI Taxonomy" id="2763662"/>
    <lineage>
        <taxon>Bacteria</taxon>
        <taxon>Bacillati</taxon>
        <taxon>Bacillota</taxon>
        <taxon>Clostridia</taxon>
        <taxon>Eubacteriales</taxon>
        <taxon>Yeguiaceae</taxon>
        <taxon>Yeguia</taxon>
    </lineage>
</organism>
<dbReference type="GO" id="GO:0008661">
    <property type="term" value="F:1-deoxy-D-xylulose-5-phosphate synthase activity"/>
    <property type="evidence" value="ECO:0007669"/>
    <property type="project" value="UniProtKB-UniRule"/>
</dbReference>
<comment type="function">
    <text evidence="10">Catalyzes the acyloin condensation reaction between C atoms 2 and 3 of pyruvate and glyceraldehyde 3-phosphate to yield 1-deoxy-D-xylulose-5-phosphate (DXP).</text>
</comment>
<dbReference type="GO" id="GO:0019288">
    <property type="term" value="P:isopentenyl diphosphate biosynthetic process, methylerythritol 4-phosphate pathway"/>
    <property type="evidence" value="ECO:0007669"/>
    <property type="project" value="TreeGrafter"/>
</dbReference>
<dbReference type="SUPFAM" id="SSF52922">
    <property type="entry name" value="TK C-terminal domain-like"/>
    <property type="match status" value="1"/>
</dbReference>
<dbReference type="PROSITE" id="PS00801">
    <property type="entry name" value="TRANSKETOLASE_1"/>
    <property type="match status" value="1"/>
</dbReference>
<dbReference type="Gene3D" id="3.40.50.920">
    <property type="match status" value="1"/>
</dbReference>
<dbReference type="Pfam" id="PF02780">
    <property type="entry name" value="Transketolase_C"/>
    <property type="match status" value="1"/>
</dbReference>
<dbReference type="PROSITE" id="PS00802">
    <property type="entry name" value="TRANSKETOLASE_2"/>
    <property type="match status" value="1"/>
</dbReference>
<dbReference type="GO" id="GO:0005829">
    <property type="term" value="C:cytosol"/>
    <property type="evidence" value="ECO:0007669"/>
    <property type="project" value="TreeGrafter"/>
</dbReference>
<dbReference type="NCBIfam" id="NF003933">
    <property type="entry name" value="PRK05444.2-2"/>
    <property type="match status" value="1"/>
</dbReference>
<dbReference type="InterPro" id="IPR033248">
    <property type="entry name" value="Transketolase_C"/>
</dbReference>
<evidence type="ECO:0000313" key="13">
    <source>
        <dbReference type="Proteomes" id="UP000651482"/>
    </source>
</evidence>
<comment type="pathway">
    <text evidence="1 10">Metabolic intermediate biosynthesis; 1-deoxy-D-xylulose 5-phosphate biosynthesis; 1-deoxy-D-xylulose 5-phosphate from D-glyceraldehyde 3-phosphate and pyruvate: step 1/1.</text>
</comment>
<dbReference type="InterPro" id="IPR005477">
    <property type="entry name" value="Dxylulose-5-P_synthase"/>
</dbReference>
<dbReference type="GO" id="GO:0030976">
    <property type="term" value="F:thiamine pyrophosphate binding"/>
    <property type="evidence" value="ECO:0007669"/>
    <property type="project" value="UniProtKB-UniRule"/>
</dbReference>
<feature type="binding site" evidence="10">
    <location>
        <position position="288"/>
    </location>
    <ligand>
        <name>thiamine diphosphate</name>
        <dbReference type="ChEBI" id="CHEBI:58937"/>
    </ligand>
</feature>
<gene>
    <name evidence="10" type="primary">dxs</name>
    <name evidence="12" type="ORF">IAG03_12100</name>
</gene>
<dbReference type="CDD" id="cd02007">
    <property type="entry name" value="TPP_DXS"/>
    <property type="match status" value="1"/>
</dbReference>
<dbReference type="InterPro" id="IPR020826">
    <property type="entry name" value="Transketolase_BS"/>
</dbReference>
<comment type="cofactor">
    <cofactor evidence="10">
        <name>thiamine diphosphate</name>
        <dbReference type="ChEBI" id="CHEBI:58937"/>
    </cofactor>
    <text evidence="10">Binds 1 thiamine pyrophosphate per subunit.</text>
</comment>
<evidence type="ECO:0000259" key="11">
    <source>
        <dbReference type="SMART" id="SM00861"/>
    </source>
</evidence>
<keyword evidence="13" id="KW-1185">Reference proteome</keyword>
<feature type="binding site" evidence="10">
    <location>
        <begin position="149"/>
        <end position="150"/>
    </location>
    <ligand>
        <name>thiamine diphosphate</name>
        <dbReference type="ChEBI" id="CHEBI:58937"/>
    </ligand>
</feature>
<evidence type="ECO:0000313" key="12">
    <source>
        <dbReference type="EMBL" id="MBC8534713.1"/>
    </source>
</evidence>
<evidence type="ECO:0000256" key="7">
    <source>
        <dbReference type="ARBA" id="ARBA00022977"/>
    </source>
</evidence>
<evidence type="ECO:0000256" key="8">
    <source>
        <dbReference type="ARBA" id="ARBA00023052"/>
    </source>
</evidence>
<keyword evidence="8 10" id="KW-0786">Thiamine pyrophosphate</keyword>
<accession>A0A926DA87</accession>
<protein>
    <recommendedName>
        <fullName evidence="10">1-deoxy-D-xylulose-5-phosphate synthase</fullName>
        <ecNumber evidence="10">2.2.1.7</ecNumber>
    </recommendedName>
    <alternativeName>
        <fullName evidence="10">1-deoxyxylulose-5-phosphate synthase</fullName>
        <shortName evidence="10">DXP synthase</shortName>
        <shortName evidence="10">DXPS</shortName>
    </alternativeName>
</protein>
<dbReference type="Gene3D" id="3.40.50.970">
    <property type="match status" value="2"/>
</dbReference>
<reference evidence="12" key="1">
    <citation type="submission" date="2020-08" db="EMBL/GenBank/DDBJ databases">
        <title>Genome public.</title>
        <authorList>
            <person name="Liu C."/>
            <person name="Sun Q."/>
        </authorList>
    </citation>
    <scope>NUCLEOTIDE SEQUENCE</scope>
    <source>
        <strain evidence="12">NSJ-40</strain>
    </source>
</reference>
<dbReference type="GO" id="GO:0009228">
    <property type="term" value="P:thiamine biosynthetic process"/>
    <property type="evidence" value="ECO:0007669"/>
    <property type="project" value="UniProtKB-UniRule"/>
</dbReference>
<dbReference type="PANTHER" id="PTHR43322">
    <property type="entry name" value="1-D-DEOXYXYLULOSE 5-PHOSPHATE SYNTHASE-RELATED"/>
    <property type="match status" value="1"/>
</dbReference>
<dbReference type="GO" id="GO:0016114">
    <property type="term" value="P:terpenoid biosynthetic process"/>
    <property type="evidence" value="ECO:0007669"/>
    <property type="project" value="UniProtKB-UniRule"/>
</dbReference>
<dbReference type="NCBIfam" id="TIGR00204">
    <property type="entry name" value="dxs"/>
    <property type="match status" value="1"/>
</dbReference>
<sequence length="632" mass="68922">MGLGQLLESINAPEDLKKIPVSELPDLCAEIRRQILQTVSENGGHLASNLGAVELTVALHRTFDVPQDVIIWDVGHQAYTHKLLTGRREQFGTIRKKDGLSGFPNREESVCDAFSVGHASTSISAALGFATAKALRKEEGHVVAVIGDGALTGGLAYEGLNNAGRLHRNFIVILNDNEMSISRNVGSISRYLAHIRTTPGYLRAKGNVETILDHIPKLGKPLHHGMTRMKNLVKHIIYGSNFFENLGFTYYGPFDGHDVRELTEVLENAKKINKPVLLHVLTSKGKGYPYAEDDPGLFHGLSGFDLNTGKMQKATPSFSSVFDATLCEIAGGDDRICAVTAAMKAGTGLTEFARKYPKRFFDTGIAEEHALTFSGALAAGNMHPVFAVYSTFLQRSYDQILHDAALQHVDLTLAIDRAGVVGDDGETHQGVFDAAFLNTVPGATVYSPAYFDELRLALQNSIYQCKGVSAVRYPRGGEGYRPADFTLSREPYQVYGSQTSKRMLVTYGRLFSAACLAQKALRENGIEIAVLKLNRIRPLDPAAAKTASSAEEIFFFEEGIRQGGVGEAFADQLLSCGFPGKFHLYAIDNTFVKHASVSETLHALGLDEAGMESAIQQEILQIQNRTEKQKIG</sequence>
<feature type="binding site" evidence="10">
    <location>
        <position position="177"/>
    </location>
    <ligand>
        <name>Mg(2+)</name>
        <dbReference type="ChEBI" id="CHEBI:18420"/>
    </ligand>
</feature>
<keyword evidence="7 10" id="KW-0784">Thiamine biosynthesis</keyword>
<evidence type="ECO:0000256" key="2">
    <source>
        <dbReference type="ARBA" id="ARBA00011081"/>
    </source>
</evidence>
<feature type="binding site" evidence="10">
    <location>
        <begin position="117"/>
        <end position="119"/>
    </location>
    <ligand>
        <name>thiamine diphosphate</name>
        <dbReference type="ChEBI" id="CHEBI:58937"/>
    </ligand>
</feature>
<dbReference type="CDD" id="cd07033">
    <property type="entry name" value="TPP_PYR_DXS_TK_like"/>
    <property type="match status" value="1"/>
</dbReference>
<dbReference type="HAMAP" id="MF_00315">
    <property type="entry name" value="DXP_synth"/>
    <property type="match status" value="1"/>
</dbReference>
<evidence type="ECO:0000256" key="5">
    <source>
        <dbReference type="ARBA" id="ARBA00022723"/>
    </source>
</evidence>
<dbReference type="Pfam" id="PF02779">
    <property type="entry name" value="Transket_pyr"/>
    <property type="match status" value="1"/>
</dbReference>
<feature type="binding site" evidence="10">
    <location>
        <position position="76"/>
    </location>
    <ligand>
        <name>thiamine diphosphate</name>
        <dbReference type="ChEBI" id="CHEBI:58937"/>
    </ligand>
</feature>